<accession>X1IVA2</accession>
<organism evidence="1">
    <name type="scientific">marine sediment metagenome</name>
    <dbReference type="NCBI Taxonomy" id="412755"/>
    <lineage>
        <taxon>unclassified sequences</taxon>
        <taxon>metagenomes</taxon>
        <taxon>ecological metagenomes</taxon>
    </lineage>
</organism>
<gene>
    <name evidence="1" type="ORF">S03H2_67136</name>
</gene>
<name>X1IVA2_9ZZZZ</name>
<evidence type="ECO:0000313" key="1">
    <source>
        <dbReference type="EMBL" id="GAH86376.1"/>
    </source>
</evidence>
<comment type="caution">
    <text evidence="1">The sequence shown here is derived from an EMBL/GenBank/DDBJ whole genome shotgun (WGS) entry which is preliminary data.</text>
</comment>
<reference evidence="1" key="1">
    <citation type="journal article" date="2014" name="Front. Microbiol.">
        <title>High frequency of phylogenetically diverse reductive dehalogenase-homologous genes in deep subseafloor sedimentary metagenomes.</title>
        <authorList>
            <person name="Kawai M."/>
            <person name="Futagami T."/>
            <person name="Toyoda A."/>
            <person name="Takaki Y."/>
            <person name="Nishi S."/>
            <person name="Hori S."/>
            <person name="Arai W."/>
            <person name="Tsubouchi T."/>
            <person name="Morono Y."/>
            <person name="Uchiyama I."/>
            <person name="Ito T."/>
            <person name="Fujiyama A."/>
            <person name="Inagaki F."/>
            <person name="Takami H."/>
        </authorList>
    </citation>
    <scope>NUCLEOTIDE SEQUENCE</scope>
    <source>
        <strain evidence="1">Expedition CK06-06</strain>
    </source>
</reference>
<dbReference type="AlphaFoldDB" id="X1IVA2"/>
<protein>
    <submittedName>
        <fullName evidence="1">Uncharacterized protein</fullName>
    </submittedName>
</protein>
<feature type="non-terminal residue" evidence="1">
    <location>
        <position position="1"/>
    </location>
</feature>
<proteinExistence type="predicted"/>
<sequence length="178" mass="20316">WSAAEYWDLTDQIYRTIVVLTAKKIRKRNEVISGTKFLARTISMKNIFGTKNVWRGVAKVLVSDSTRTIIDMLSDPQLGGGIRPTVDMFNNYLSSDNKQMDLLIEYAQRLSNGAVFKRLGFLLERLAPEEKEAINLCKSAITKGNTELDPTLAKYQLITKWRLWLPKSWSTKEKGKQG</sequence>
<dbReference type="EMBL" id="BARU01043904">
    <property type="protein sequence ID" value="GAH86376.1"/>
    <property type="molecule type" value="Genomic_DNA"/>
</dbReference>